<keyword evidence="2" id="KW-1133">Transmembrane helix</keyword>
<dbReference type="EnsemblMetazoa" id="G29854.1">
    <property type="protein sequence ID" value="G29854.1:cds"/>
    <property type="gene ID" value="G29854"/>
</dbReference>
<dbReference type="Proteomes" id="UP000005408">
    <property type="component" value="Unassembled WGS sequence"/>
</dbReference>
<accession>A0A8W8LVX7</accession>
<evidence type="ECO:0000256" key="2">
    <source>
        <dbReference type="SAM" id="Phobius"/>
    </source>
</evidence>
<keyword evidence="4" id="KW-1185">Reference proteome</keyword>
<keyword evidence="2" id="KW-0472">Membrane</keyword>
<evidence type="ECO:0000313" key="3">
    <source>
        <dbReference type="EnsemblMetazoa" id="G29854.1:cds"/>
    </source>
</evidence>
<feature type="region of interest" description="Disordered" evidence="1">
    <location>
        <begin position="298"/>
        <end position="329"/>
    </location>
</feature>
<feature type="transmembrane region" description="Helical" evidence="2">
    <location>
        <begin position="197"/>
        <end position="217"/>
    </location>
</feature>
<name>A0A8W8LVX7_MAGGI</name>
<protein>
    <submittedName>
        <fullName evidence="3">Uncharacterized protein</fullName>
    </submittedName>
</protein>
<dbReference type="AlphaFoldDB" id="A0A8W8LVX7"/>
<reference evidence="3" key="1">
    <citation type="submission" date="2022-08" db="UniProtKB">
        <authorList>
            <consortium name="EnsemblMetazoa"/>
        </authorList>
    </citation>
    <scope>IDENTIFICATION</scope>
    <source>
        <strain evidence="3">05x7-T-G4-1.051#20</strain>
    </source>
</reference>
<evidence type="ECO:0000313" key="4">
    <source>
        <dbReference type="Proteomes" id="UP000005408"/>
    </source>
</evidence>
<proteinExistence type="predicted"/>
<keyword evidence="2" id="KW-0812">Transmembrane</keyword>
<sequence>MKALDHAVKHCAWYMKIDQYHEGIHGDDEYEIKIGIFLKMKTTSLPFVDIFLFFHFAASSPTIYSFGKTCSMQPHQINEVSVFYVSFFNTGKPMDMWCSNIAFSGYGSNSKDKYQICTTLERFSDPTCNLRLTLRNSLNGTVFKTFTCRQKSMSKFCATQSESLYFVAEFYTKERWTQSEFLFQVETTKSYDHVKTVSGICGGVFGVILIITIAVYLKCRKLKSNTCLRRRFRDIPVQFFCRNSSYDQESSISSATGYIGNHVNSMIEPLSDEFRSSFMDPGPYVIIIDSSSHNSIISGESNIPMPPPPYSEQGQVFQDPPPEYSSVMD</sequence>
<organism evidence="3 4">
    <name type="scientific">Magallana gigas</name>
    <name type="common">Pacific oyster</name>
    <name type="synonym">Crassostrea gigas</name>
    <dbReference type="NCBI Taxonomy" id="29159"/>
    <lineage>
        <taxon>Eukaryota</taxon>
        <taxon>Metazoa</taxon>
        <taxon>Spiralia</taxon>
        <taxon>Lophotrochozoa</taxon>
        <taxon>Mollusca</taxon>
        <taxon>Bivalvia</taxon>
        <taxon>Autobranchia</taxon>
        <taxon>Pteriomorphia</taxon>
        <taxon>Ostreida</taxon>
        <taxon>Ostreoidea</taxon>
        <taxon>Ostreidae</taxon>
        <taxon>Magallana</taxon>
    </lineage>
</organism>
<evidence type="ECO:0000256" key="1">
    <source>
        <dbReference type="SAM" id="MobiDB-lite"/>
    </source>
</evidence>